<evidence type="ECO:0000256" key="6">
    <source>
        <dbReference type="PROSITE-ProRule" id="PRU00169"/>
    </source>
</evidence>
<keyword evidence="3 6" id="KW-0597">Phosphoprotein</keyword>
<keyword evidence="7" id="KW-0472">Membrane</keyword>
<feature type="domain" description="Response regulatory" evidence="9">
    <location>
        <begin position="470"/>
        <end position="587"/>
    </location>
</feature>
<dbReference type="Gene3D" id="3.40.50.2300">
    <property type="match status" value="1"/>
</dbReference>
<dbReference type="SUPFAM" id="SSF52172">
    <property type="entry name" value="CheY-like"/>
    <property type="match status" value="1"/>
</dbReference>
<proteinExistence type="predicted"/>
<evidence type="ECO:0000256" key="5">
    <source>
        <dbReference type="ARBA" id="ARBA00022777"/>
    </source>
</evidence>
<evidence type="ECO:0000259" key="9">
    <source>
        <dbReference type="PROSITE" id="PS50110"/>
    </source>
</evidence>
<dbReference type="GO" id="GO:0005524">
    <property type="term" value="F:ATP binding"/>
    <property type="evidence" value="ECO:0007669"/>
    <property type="project" value="UniProtKB-KW"/>
</dbReference>
<dbReference type="RefSeq" id="WP_289365238.1">
    <property type="nucleotide sequence ID" value="NZ_JAUCBP010000007.1"/>
</dbReference>
<keyword evidence="11" id="KW-1185">Reference proteome</keyword>
<feature type="domain" description="Histidine kinase" evidence="8">
    <location>
        <begin position="230"/>
        <end position="447"/>
    </location>
</feature>
<feature type="transmembrane region" description="Helical" evidence="7">
    <location>
        <begin position="138"/>
        <end position="156"/>
    </location>
</feature>
<protein>
    <recommendedName>
        <fullName evidence="2">histidine kinase</fullName>
        <ecNumber evidence="2">2.7.13.3</ecNumber>
    </recommendedName>
</protein>
<dbReference type="SUPFAM" id="SSF55874">
    <property type="entry name" value="ATPase domain of HSP90 chaperone/DNA topoisomerase II/histidine kinase"/>
    <property type="match status" value="1"/>
</dbReference>
<evidence type="ECO:0000313" key="11">
    <source>
        <dbReference type="Proteomes" id="UP001234343"/>
    </source>
</evidence>
<dbReference type="PROSITE" id="PS50110">
    <property type="entry name" value="RESPONSE_REGULATORY"/>
    <property type="match status" value="1"/>
</dbReference>
<evidence type="ECO:0000313" key="10">
    <source>
        <dbReference type="EMBL" id="MDM7860953.1"/>
    </source>
</evidence>
<dbReference type="Gene3D" id="1.10.287.130">
    <property type="match status" value="1"/>
</dbReference>
<keyword evidence="7" id="KW-1133">Transmembrane helix</keyword>
<dbReference type="InterPro" id="IPR004358">
    <property type="entry name" value="Sig_transdc_His_kin-like_C"/>
</dbReference>
<dbReference type="InterPro" id="IPR036890">
    <property type="entry name" value="HATPase_C_sf"/>
</dbReference>
<dbReference type="InterPro" id="IPR003661">
    <property type="entry name" value="HisK_dim/P_dom"/>
</dbReference>
<accession>A0ABT7SXN5</accession>
<dbReference type="PRINTS" id="PR00344">
    <property type="entry name" value="BCTRLSENSOR"/>
</dbReference>
<keyword evidence="4" id="KW-0808">Transferase</keyword>
<dbReference type="InterPro" id="IPR011006">
    <property type="entry name" value="CheY-like_superfamily"/>
</dbReference>
<dbReference type="InterPro" id="IPR036097">
    <property type="entry name" value="HisK_dim/P_sf"/>
</dbReference>
<dbReference type="SMART" id="SM00448">
    <property type="entry name" value="REC"/>
    <property type="match status" value="1"/>
</dbReference>
<dbReference type="PROSITE" id="PS50109">
    <property type="entry name" value="HIS_KIN"/>
    <property type="match status" value="1"/>
</dbReference>
<dbReference type="EC" id="2.7.13.3" evidence="2"/>
<feature type="modified residue" description="4-aspartylphosphate" evidence="6">
    <location>
        <position position="519"/>
    </location>
</feature>
<feature type="transmembrane region" description="Helical" evidence="7">
    <location>
        <begin position="25"/>
        <end position="44"/>
    </location>
</feature>
<evidence type="ECO:0000256" key="7">
    <source>
        <dbReference type="SAM" id="Phobius"/>
    </source>
</evidence>
<dbReference type="InterPro" id="IPR003594">
    <property type="entry name" value="HATPase_dom"/>
</dbReference>
<dbReference type="Gene3D" id="3.30.565.10">
    <property type="entry name" value="Histidine kinase-like ATPase, C-terminal domain"/>
    <property type="match status" value="1"/>
</dbReference>
<dbReference type="Proteomes" id="UP001234343">
    <property type="component" value="Unassembled WGS sequence"/>
</dbReference>
<feature type="transmembrane region" description="Helical" evidence="7">
    <location>
        <begin position="162"/>
        <end position="179"/>
    </location>
</feature>
<keyword evidence="5" id="KW-0418">Kinase</keyword>
<dbReference type="EMBL" id="JAUCBP010000007">
    <property type="protein sequence ID" value="MDM7860953.1"/>
    <property type="molecule type" value="Genomic_DNA"/>
</dbReference>
<gene>
    <name evidence="10" type="ORF">QTP81_10125</name>
</gene>
<dbReference type="Pfam" id="PF02518">
    <property type="entry name" value="HATPase_c"/>
    <property type="match status" value="1"/>
</dbReference>
<evidence type="ECO:0000259" key="8">
    <source>
        <dbReference type="PROSITE" id="PS50109"/>
    </source>
</evidence>
<dbReference type="CDD" id="cd17546">
    <property type="entry name" value="REC_hyHK_CKI1_RcsC-like"/>
    <property type="match status" value="1"/>
</dbReference>
<dbReference type="InterPro" id="IPR005467">
    <property type="entry name" value="His_kinase_dom"/>
</dbReference>
<evidence type="ECO:0000256" key="1">
    <source>
        <dbReference type="ARBA" id="ARBA00000085"/>
    </source>
</evidence>
<name>A0ABT7SXN5_9ALTE</name>
<dbReference type="Pfam" id="PF00512">
    <property type="entry name" value="HisKA"/>
    <property type="match status" value="1"/>
</dbReference>
<sequence length="590" mass="64715">MGSDISTTSIQGQQLDLLVRSTSKVTYVFPITASVLVAVFYSQVPTMQLFGWWLAVILCSALRFSVLRRYRLKNQAGKDYQQWLKALLVVDVCNGLTAGMCALFVMYLPIEYELLVLVILIAISMESVGVQSAIKVSFICFVLPLFCVMIFWLLLVGGQLNYVIAILAVVHLFLLWSNFKSLNSTIQSNFELALKNQGLNVELERSNQELSLSRDQALQTNLAQSKFIADMSHELRTPMQGLLGSIELAKQQSASPRITKTLQIAQAAGATLLNLLNGILELSRTEAKMQSQSTEPCNLSSLCQELIDLVAITAEAKGLSVSMHTEGALPRHVQVDKNRLSQIVLNFLSNAIKFTKKGKIELSLRRVTAHSDRFIITVSDTGVGIDEADIPHIFERFTQLSEGREKGGSGLGLAISAELSRVIGAKITVKSKVGEGSEFSVEFSAHVQESTSPDRPNASEPLNADVSHLRVLVAEDEPLSRLVLEAYFNNLGVKPHIVVNGEEAVSACMEQAFDLIFMDCQMPTLNGIEASQKIRETCALNVTSFIVAMSAHIEAQDAEMVTTAGINLLLGKPIEQKQLTQILLKINATK</sequence>
<dbReference type="InterPro" id="IPR001789">
    <property type="entry name" value="Sig_transdc_resp-reg_receiver"/>
</dbReference>
<dbReference type="SUPFAM" id="SSF47384">
    <property type="entry name" value="Homodimeric domain of signal transducing histidine kinase"/>
    <property type="match status" value="1"/>
</dbReference>
<reference evidence="10 11" key="1">
    <citation type="submission" date="2023-06" db="EMBL/GenBank/DDBJ databases">
        <title>Alteromonas sp. ASW11-36 isolated from intertidal sand.</title>
        <authorList>
            <person name="Li Y."/>
        </authorList>
    </citation>
    <scope>NUCLEOTIDE SEQUENCE [LARGE SCALE GENOMIC DNA]</scope>
    <source>
        <strain evidence="10 11">ASW11-36</strain>
    </source>
</reference>
<dbReference type="Pfam" id="PF00072">
    <property type="entry name" value="Response_reg"/>
    <property type="match status" value="1"/>
</dbReference>
<keyword evidence="10" id="KW-0547">Nucleotide-binding</keyword>
<dbReference type="PANTHER" id="PTHR43047">
    <property type="entry name" value="TWO-COMPONENT HISTIDINE PROTEIN KINASE"/>
    <property type="match status" value="1"/>
</dbReference>
<evidence type="ECO:0000256" key="3">
    <source>
        <dbReference type="ARBA" id="ARBA00022553"/>
    </source>
</evidence>
<comment type="catalytic activity">
    <reaction evidence="1">
        <text>ATP + protein L-histidine = ADP + protein N-phospho-L-histidine.</text>
        <dbReference type="EC" id="2.7.13.3"/>
    </reaction>
</comment>
<dbReference type="CDD" id="cd00082">
    <property type="entry name" value="HisKA"/>
    <property type="match status" value="1"/>
</dbReference>
<feature type="transmembrane region" description="Helical" evidence="7">
    <location>
        <begin position="50"/>
        <end position="66"/>
    </location>
</feature>
<organism evidence="10 11">
    <name type="scientific">Alteromonas arenosi</name>
    <dbReference type="NCBI Taxonomy" id="3055817"/>
    <lineage>
        <taxon>Bacteria</taxon>
        <taxon>Pseudomonadati</taxon>
        <taxon>Pseudomonadota</taxon>
        <taxon>Gammaproteobacteria</taxon>
        <taxon>Alteromonadales</taxon>
        <taxon>Alteromonadaceae</taxon>
        <taxon>Alteromonas/Salinimonas group</taxon>
        <taxon>Alteromonas</taxon>
    </lineage>
</organism>
<evidence type="ECO:0000256" key="2">
    <source>
        <dbReference type="ARBA" id="ARBA00012438"/>
    </source>
</evidence>
<keyword evidence="10" id="KW-0067">ATP-binding</keyword>
<dbReference type="SMART" id="SM00388">
    <property type="entry name" value="HisKA"/>
    <property type="match status" value="1"/>
</dbReference>
<evidence type="ECO:0000256" key="4">
    <source>
        <dbReference type="ARBA" id="ARBA00022679"/>
    </source>
</evidence>
<keyword evidence="7" id="KW-0812">Transmembrane</keyword>
<comment type="caution">
    <text evidence="10">The sequence shown here is derived from an EMBL/GenBank/DDBJ whole genome shotgun (WGS) entry which is preliminary data.</text>
</comment>
<dbReference type="PANTHER" id="PTHR43047:SF78">
    <property type="entry name" value="SENSORY_REGULATORY PROTEIN RPFC"/>
    <property type="match status" value="1"/>
</dbReference>
<dbReference type="SMART" id="SM00387">
    <property type="entry name" value="HATPase_c"/>
    <property type="match status" value="1"/>
</dbReference>